<dbReference type="InterPro" id="IPR002081">
    <property type="entry name" value="Cryptochrome/DNA_photolyase_1"/>
</dbReference>
<dbReference type="InterPro" id="IPR036155">
    <property type="entry name" value="Crypto/Photolyase_N_sf"/>
</dbReference>
<evidence type="ECO:0000313" key="6">
    <source>
        <dbReference type="EMBL" id="QHT86485.1"/>
    </source>
</evidence>
<evidence type="ECO:0000256" key="3">
    <source>
        <dbReference type="ARBA" id="ARBA00022827"/>
    </source>
</evidence>
<organism evidence="6">
    <name type="scientific">viral metagenome</name>
    <dbReference type="NCBI Taxonomy" id="1070528"/>
    <lineage>
        <taxon>unclassified sequences</taxon>
        <taxon>metagenomes</taxon>
        <taxon>organismal metagenomes</taxon>
    </lineage>
</organism>
<evidence type="ECO:0000256" key="1">
    <source>
        <dbReference type="ARBA" id="ARBA00001974"/>
    </source>
</evidence>
<dbReference type="InterPro" id="IPR006050">
    <property type="entry name" value="DNA_photolyase_N"/>
</dbReference>
<comment type="cofactor">
    <cofactor evidence="1">
        <name>FAD</name>
        <dbReference type="ChEBI" id="CHEBI:57692"/>
    </cofactor>
</comment>
<dbReference type="Gene3D" id="3.40.50.620">
    <property type="entry name" value="HUPs"/>
    <property type="match status" value="1"/>
</dbReference>
<evidence type="ECO:0000256" key="4">
    <source>
        <dbReference type="ARBA" id="ARBA00022991"/>
    </source>
</evidence>
<dbReference type="GO" id="GO:0006139">
    <property type="term" value="P:nucleobase-containing compound metabolic process"/>
    <property type="evidence" value="ECO:0007669"/>
    <property type="project" value="UniProtKB-ARBA"/>
</dbReference>
<name>A0A6C0I241_9ZZZZ</name>
<feature type="domain" description="Photolyase/cryptochrome alpha/beta" evidence="5">
    <location>
        <begin position="1"/>
        <end position="138"/>
    </location>
</feature>
<proteinExistence type="predicted"/>
<dbReference type="PANTHER" id="PTHR11455">
    <property type="entry name" value="CRYPTOCHROME"/>
    <property type="match status" value="1"/>
</dbReference>
<dbReference type="InterPro" id="IPR014729">
    <property type="entry name" value="Rossmann-like_a/b/a_fold"/>
</dbReference>
<dbReference type="Pfam" id="PF00875">
    <property type="entry name" value="DNA_photolyase"/>
    <property type="match status" value="1"/>
</dbReference>
<dbReference type="PANTHER" id="PTHR11455:SF9">
    <property type="entry name" value="CRYPTOCHROME CIRCADIAN CLOCK 5 ISOFORM X1"/>
    <property type="match status" value="1"/>
</dbReference>
<dbReference type="PRINTS" id="PR00147">
    <property type="entry name" value="DNAPHOTLYASE"/>
</dbReference>
<keyword evidence="3" id="KW-0274">FAD</keyword>
<accession>A0A6C0I241</accession>
<dbReference type="PROSITE" id="PS00394">
    <property type="entry name" value="DNA_PHOTOLYASES_1_1"/>
    <property type="match status" value="1"/>
</dbReference>
<protein>
    <recommendedName>
        <fullName evidence="5">Photolyase/cryptochrome alpha/beta domain-containing protein</fullName>
    </recommendedName>
</protein>
<keyword evidence="2" id="KW-0285">Flavoprotein</keyword>
<reference evidence="6" key="1">
    <citation type="journal article" date="2020" name="Nature">
        <title>Giant virus diversity and host interactions through global metagenomics.</title>
        <authorList>
            <person name="Schulz F."/>
            <person name="Roux S."/>
            <person name="Paez-Espino D."/>
            <person name="Jungbluth S."/>
            <person name="Walsh D.A."/>
            <person name="Denef V.J."/>
            <person name="McMahon K.D."/>
            <person name="Konstantinidis K.T."/>
            <person name="Eloe-Fadrosh E.A."/>
            <person name="Kyrpides N.C."/>
            <person name="Woyke T."/>
        </authorList>
    </citation>
    <scope>NUCLEOTIDE SEQUENCE</scope>
    <source>
        <strain evidence="6">GVMAG-M-3300023184-186</strain>
    </source>
</reference>
<dbReference type="InterPro" id="IPR018394">
    <property type="entry name" value="DNA_photolyase_1_CS_C"/>
</dbReference>
<sequence>MNIFIFNRGLRLYDNTTLIHQTKEMGAISPIFIFTPEQIGNGSNGSNGGNKYFSNNSVQFMIESLHELAKEIQSRGGKLYFFKGDNIDILKSILRDNKIASIGMNFDYTPYARKRANAVSKFCKDNKIVFFEKEDYLLHPILNNETMKKDGTPYLVFTPFKKYCIKELKIPPADTFNKFIFASLKSNKHTIMSSDLSKFYKTNPNINVNGGRQNGLKILKNLKNFSTYQKSRDMLTYNTTFLSAHNHYMTLSIREEYWAVVDKLGKHSGIISELYWREFYTNIVFRFPYVLQRQITNKPNMEFRKKYAKIKLPPFNKKWFDAWCKGTTGFPIVDAAMRQMNLTGFMHNRCRMITMSFLIKFMHIDWRKGEQYFATKLVDYDAMMNNSGVQWTASCGTDAMPYFRFFNPWTQQKTYDPKCIYIKKYIKELQDVDPAIIHKWDTLFEAFGKDGEKGKDGKEGLKGLAPNKEGLKGLAPYPPPILDHSKERLIALKIYKHI</sequence>
<dbReference type="Gene3D" id="1.25.40.80">
    <property type="match status" value="1"/>
</dbReference>
<dbReference type="GO" id="GO:0071949">
    <property type="term" value="F:FAD binding"/>
    <property type="evidence" value="ECO:0007669"/>
    <property type="project" value="TreeGrafter"/>
</dbReference>
<dbReference type="PROSITE" id="PS51645">
    <property type="entry name" value="PHR_CRY_ALPHA_BETA"/>
    <property type="match status" value="1"/>
</dbReference>
<dbReference type="EMBL" id="MN740069">
    <property type="protein sequence ID" value="QHT86485.1"/>
    <property type="molecule type" value="Genomic_DNA"/>
</dbReference>
<dbReference type="Pfam" id="PF03441">
    <property type="entry name" value="FAD_binding_7"/>
    <property type="match status" value="1"/>
</dbReference>
<dbReference type="SUPFAM" id="SSF48173">
    <property type="entry name" value="Cryptochrome/photolyase FAD-binding domain"/>
    <property type="match status" value="1"/>
</dbReference>
<dbReference type="InterPro" id="IPR036134">
    <property type="entry name" value="Crypto/Photolyase_FAD-like_sf"/>
</dbReference>
<dbReference type="GO" id="GO:0003677">
    <property type="term" value="F:DNA binding"/>
    <property type="evidence" value="ECO:0007669"/>
    <property type="project" value="TreeGrafter"/>
</dbReference>
<evidence type="ECO:0000256" key="2">
    <source>
        <dbReference type="ARBA" id="ARBA00022630"/>
    </source>
</evidence>
<dbReference type="Gene3D" id="1.10.579.10">
    <property type="entry name" value="DNA Cyclobutane Dipyrimidine Photolyase, subunit A, domain 3"/>
    <property type="match status" value="1"/>
</dbReference>
<keyword evidence="4" id="KW-0157">Chromophore</keyword>
<dbReference type="GO" id="GO:0003904">
    <property type="term" value="F:deoxyribodipyrimidine photo-lyase activity"/>
    <property type="evidence" value="ECO:0007669"/>
    <property type="project" value="TreeGrafter"/>
</dbReference>
<dbReference type="AlphaFoldDB" id="A0A6C0I241"/>
<evidence type="ECO:0000259" key="5">
    <source>
        <dbReference type="PROSITE" id="PS51645"/>
    </source>
</evidence>
<dbReference type="SUPFAM" id="SSF52425">
    <property type="entry name" value="Cryptochrome/photolyase, N-terminal domain"/>
    <property type="match status" value="1"/>
</dbReference>
<dbReference type="GO" id="GO:0006950">
    <property type="term" value="P:response to stress"/>
    <property type="evidence" value="ECO:0007669"/>
    <property type="project" value="UniProtKB-ARBA"/>
</dbReference>
<dbReference type="InterPro" id="IPR005101">
    <property type="entry name" value="Cryptochr/Photolyase_FAD-bd"/>
</dbReference>